<accession>A0ACC1IYL8</accession>
<gene>
    <name evidence="1" type="primary">cdc1</name>
    <name evidence="1" type="ORF">FBU59_006937</name>
</gene>
<organism evidence="1 2">
    <name type="scientific">Linderina macrospora</name>
    <dbReference type="NCBI Taxonomy" id="4868"/>
    <lineage>
        <taxon>Eukaryota</taxon>
        <taxon>Fungi</taxon>
        <taxon>Fungi incertae sedis</taxon>
        <taxon>Zoopagomycota</taxon>
        <taxon>Kickxellomycotina</taxon>
        <taxon>Kickxellomycetes</taxon>
        <taxon>Kickxellales</taxon>
        <taxon>Kickxellaceae</taxon>
        <taxon>Linderina</taxon>
    </lineage>
</organism>
<comment type="caution">
    <text evidence="1">The sequence shown here is derived from an EMBL/GenBank/DDBJ whole genome shotgun (WGS) entry which is preliminary data.</text>
</comment>
<dbReference type="Proteomes" id="UP001150603">
    <property type="component" value="Unassembled WGS sequence"/>
</dbReference>
<proteinExistence type="predicted"/>
<evidence type="ECO:0000313" key="2">
    <source>
        <dbReference type="Proteomes" id="UP001150603"/>
    </source>
</evidence>
<dbReference type="EMBL" id="JANBPW010006345">
    <property type="protein sequence ID" value="KAJ1930795.1"/>
    <property type="molecule type" value="Genomic_DNA"/>
</dbReference>
<reference evidence="1" key="1">
    <citation type="submission" date="2022-07" db="EMBL/GenBank/DDBJ databases">
        <title>Phylogenomic reconstructions and comparative analyses of Kickxellomycotina fungi.</title>
        <authorList>
            <person name="Reynolds N.K."/>
            <person name="Stajich J.E."/>
            <person name="Barry K."/>
            <person name="Grigoriev I.V."/>
            <person name="Crous P."/>
            <person name="Smith M.E."/>
        </authorList>
    </citation>
    <scope>NUCLEOTIDE SEQUENCE</scope>
    <source>
        <strain evidence="1">NRRL 5244</strain>
    </source>
</reference>
<feature type="non-terminal residue" evidence="1">
    <location>
        <position position="1"/>
    </location>
</feature>
<sequence length="336" mass="36156">KSQLTYIAGTVFIESTSKPSTLVQVAEEHWITDTPATKVRSAESQVLLEDESGRIQLVGKFVDGSVFVSGTVMAALGRETSGGEFEVIDVCYAGMPPQPPRPKSEKLVAFVSGLNITSDRPVTLQMQALAEYLCGCAGSSDTQKTVSEIAHVVVAGNLIDMPPAPMGHAGDAKVNDRAPMQKLVGQLDEYLADIAASVPLTILPGKHDPTDLALPQQPVHPSMLPQCLQYSTFQSITNPGWLHVDGVRMLGTGGQNIDDIAHYAVKDVTRCQMAAKSLSWRHLAPSAPDTLWCYPFTDSDPFILTETPHVYFVGSQDEYEAKIAEGSDGQKTAVVM</sequence>
<feature type="non-terminal residue" evidence="1">
    <location>
        <position position="336"/>
    </location>
</feature>
<protein>
    <submittedName>
        <fullName evidence="1">DNA polymerase delta small subunit Cdc1</fullName>
    </submittedName>
</protein>
<evidence type="ECO:0000313" key="1">
    <source>
        <dbReference type="EMBL" id="KAJ1930795.1"/>
    </source>
</evidence>
<keyword evidence="2" id="KW-1185">Reference proteome</keyword>
<name>A0ACC1IYL8_9FUNG</name>